<dbReference type="AlphaFoldDB" id="A0A2H3DZF5"/>
<proteinExistence type="predicted"/>
<dbReference type="EMBL" id="KZ293654">
    <property type="protein sequence ID" value="PBK94477.1"/>
    <property type="molecule type" value="Genomic_DNA"/>
</dbReference>
<dbReference type="OrthoDB" id="10493281at2759"/>
<sequence length="179" mass="19418">MCNQNTFFTAYHVVGLAIGADVNERTILSLLTCLTWKCSTTLIPTGLCCIRGTVLRTMGLHVLPKNRERSPLFWGMNVSTRGTLAMLPLIDKISCTSPRIAVITTFAILGADAESVDVSTLLGGPARFFYYKVICVPHPIPTWVSHKYLPPIPFLTSAIMVLMSLASGGLNSFPLACGK</sequence>
<name>A0A2H3DZF5_ARMGA</name>
<evidence type="ECO:0000313" key="1">
    <source>
        <dbReference type="EMBL" id="PBK94477.1"/>
    </source>
</evidence>
<keyword evidence="2" id="KW-1185">Reference proteome</keyword>
<reference evidence="2" key="1">
    <citation type="journal article" date="2017" name="Nat. Ecol. Evol.">
        <title>Genome expansion and lineage-specific genetic innovations in the forest pathogenic fungi Armillaria.</title>
        <authorList>
            <person name="Sipos G."/>
            <person name="Prasanna A.N."/>
            <person name="Walter M.C."/>
            <person name="O'Connor E."/>
            <person name="Balint B."/>
            <person name="Krizsan K."/>
            <person name="Kiss B."/>
            <person name="Hess J."/>
            <person name="Varga T."/>
            <person name="Slot J."/>
            <person name="Riley R."/>
            <person name="Boka B."/>
            <person name="Rigling D."/>
            <person name="Barry K."/>
            <person name="Lee J."/>
            <person name="Mihaltcheva S."/>
            <person name="LaButti K."/>
            <person name="Lipzen A."/>
            <person name="Waldron R."/>
            <person name="Moloney N.M."/>
            <person name="Sperisen C."/>
            <person name="Kredics L."/>
            <person name="Vagvoelgyi C."/>
            <person name="Patrignani A."/>
            <person name="Fitzpatrick D."/>
            <person name="Nagy I."/>
            <person name="Doyle S."/>
            <person name="Anderson J.B."/>
            <person name="Grigoriev I.V."/>
            <person name="Gueldener U."/>
            <person name="Muensterkoetter M."/>
            <person name="Nagy L.G."/>
        </authorList>
    </citation>
    <scope>NUCLEOTIDE SEQUENCE [LARGE SCALE GENOMIC DNA]</scope>
    <source>
        <strain evidence="2">Ar21-2</strain>
    </source>
</reference>
<organism evidence="1 2">
    <name type="scientific">Armillaria gallica</name>
    <name type="common">Bulbous honey fungus</name>
    <name type="synonym">Armillaria bulbosa</name>
    <dbReference type="NCBI Taxonomy" id="47427"/>
    <lineage>
        <taxon>Eukaryota</taxon>
        <taxon>Fungi</taxon>
        <taxon>Dikarya</taxon>
        <taxon>Basidiomycota</taxon>
        <taxon>Agaricomycotina</taxon>
        <taxon>Agaricomycetes</taxon>
        <taxon>Agaricomycetidae</taxon>
        <taxon>Agaricales</taxon>
        <taxon>Marasmiineae</taxon>
        <taxon>Physalacriaceae</taxon>
        <taxon>Armillaria</taxon>
    </lineage>
</organism>
<accession>A0A2H3DZF5</accession>
<protein>
    <submittedName>
        <fullName evidence="1">Uncharacterized protein</fullName>
    </submittedName>
</protein>
<dbReference type="InParanoid" id="A0A2H3DZF5"/>
<evidence type="ECO:0000313" key="2">
    <source>
        <dbReference type="Proteomes" id="UP000217790"/>
    </source>
</evidence>
<gene>
    <name evidence="1" type="ORF">ARMGADRAFT_91925</name>
</gene>
<dbReference type="Proteomes" id="UP000217790">
    <property type="component" value="Unassembled WGS sequence"/>
</dbReference>